<evidence type="ECO:0000313" key="1">
    <source>
        <dbReference type="EMBL" id="SLN14711.1"/>
    </source>
</evidence>
<reference evidence="1 2" key="1">
    <citation type="submission" date="2017-03" db="EMBL/GenBank/DDBJ databases">
        <authorList>
            <person name="Afonso C.L."/>
            <person name="Miller P.J."/>
            <person name="Scott M.A."/>
            <person name="Spackman E."/>
            <person name="Goraichik I."/>
            <person name="Dimitrov K.M."/>
            <person name="Suarez D.L."/>
            <person name="Swayne D.E."/>
        </authorList>
    </citation>
    <scope>NUCLEOTIDE SEQUENCE [LARGE SCALE GENOMIC DNA]</scope>
    <source>
        <strain evidence="1 2">CECT 8397</strain>
    </source>
</reference>
<gene>
    <name evidence="1" type="ORF">PSJ8397_00296</name>
</gene>
<dbReference type="EMBL" id="FWFT01000001">
    <property type="protein sequence ID" value="SLN14711.1"/>
    <property type="molecule type" value="Genomic_DNA"/>
</dbReference>
<name>A0A1Y5RD91_9RHOB</name>
<sequence length="259" mass="28108">MAKKAKIVVTEDTTAAGNVARKPARIVSVVRVGSGTAPVAKVKCIASATPKTNRWVGISIKRGSIGMPSTAITTLDHVMLQEAFEQTVLIILENAPQLLWEEGTVAGCYRPSQSAANRLADCRFETFATQGAADTAMDKMLSTPFSDTGKAAFRATCRTIEPDDGAGFSRLIFHTTHGTMEGGDVANILRGRLTTRSQRPVDDAGPSLGIRIGSSVVVPLMWCLHLGMAWTEKHDVRTFAYHRFFIARSRIKEICNDWA</sequence>
<dbReference type="Proteomes" id="UP000193623">
    <property type="component" value="Unassembled WGS sequence"/>
</dbReference>
<organism evidence="1 2">
    <name type="scientific">Pseudooctadecabacter jejudonensis</name>
    <dbReference type="NCBI Taxonomy" id="1391910"/>
    <lineage>
        <taxon>Bacteria</taxon>
        <taxon>Pseudomonadati</taxon>
        <taxon>Pseudomonadota</taxon>
        <taxon>Alphaproteobacteria</taxon>
        <taxon>Rhodobacterales</taxon>
        <taxon>Paracoccaceae</taxon>
        <taxon>Pseudooctadecabacter</taxon>
    </lineage>
</organism>
<protein>
    <submittedName>
        <fullName evidence="1">Uncharacterized protein</fullName>
    </submittedName>
</protein>
<keyword evidence="2" id="KW-1185">Reference proteome</keyword>
<dbReference type="AlphaFoldDB" id="A0A1Y5RD91"/>
<evidence type="ECO:0000313" key="2">
    <source>
        <dbReference type="Proteomes" id="UP000193623"/>
    </source>
</evidence>
<proteinExistence type="predicted"/>
<accession>A0A1Y5RD91</accession>